<reference evidence="2 3" key="1">
    <citation type="submission" date="2018-02" db="EMBL/GenBank/DDBJ databases">
        <title>Draft genome sequencing of Pseudomonas frederiksbergensis 11-D3.</title>
        <authorList>
            <person name="Zheng B.-X."/>
        </authorList>
    </citation>
    <scope>NUCLEOTIDE SEQUENCE [LARGE SCALE GENOMIC DNA]</scope>
    <source>
        <strain evidence="2 3">11-D3</strain>
    </source>
</reference>
<evidence type="ECO:0000313" key="2">
    <source>
        <dbReference type="EMBL" id="PQP01675.1"/>
    </source>
</evidence>
<gene>
    <name evidence="2" type="ORF">C5612_20250</name>
</gene>
<dbReference type="InterPro" id="IPR053167">
    <property type="entry name" value="Spore_coat_component"/>
</dbReference>
<dbReference type="SMART" id="SM00972">
    <property type="entry name" value="SCPU"/>
    <property type="match status" value="2"/>
</dbReference>
<dbReference type="Proteomes" id="UP000239687">
    <property type="component" value="Unassembled WGS sequence"/>
</dbReference>
<evidence type="ECO:0000259" key="1">
    <source>
        <dbReference type="Pfam" id="PF05229"/>
    </source>
</evidence>
<accession>A0A2S8HGS4</accession>
<feature type="domain" description="Spore coat protein U/FanG" evidence="1">
    <location>
        <begin position="194"/>
        <end position="331"/>
    </location>
</feature>
<name>A0A2S8HGS4_9PSED</name>
<feature type="domain" description="Spore coat protein U/FanG" evidence="1">
    <location>
        <begin position="30"/>
        <end position="167"/>
    </location>
</feature>
<proteinExistence type="predicted"/>
<protein>
    <recommendedName>
        <fullName evidence="1">Spore coat protein U/FanG domain-containing protein</fullName>
    </recommendedName>
</protein>
<dbReference type="PANTHER" id="PTHR37089">
    <property type="entry name" value="PROTEIN U-RELATED"/>
    <property type="match status" value="1"/>
</dbReference>
<dbReference type="AlphaFoldDB" id="A0A2S8HGS4"/>
<evidence type="ECO:0000313" key="3">
    <source>
        <dbReference type="Proteomes" id="UP000239687"/>
    </source>
</evidence>
<sequence length="336" mass="34881">MEQGGGSVQFSNRWLAKLIGLMAIVLPCQAYALCEVVSTSPAGFGTMSSIAARTTVQTSSTTNAGLSCTGSLASSLASDDYFYATITSATAGAVGPTSDVIGYTLYANNSTSYPITRGVAFDFARHSIIDDLGLLSNPTVAKTIPIYLSTMIGSNVAAGIYSETLNIFWNWDYCHDYGGGGSCQGRDISSGSTSLTVNMTVDNDCTITAPNISFGSASVISSFATVTGLTINLACTKGSAYTVGLDDGQHAVSVGGRRRMISGSNYLAYDIFKSAGATRWGSISTARRASSDAEVNPGTGLGTGSQIFNYNAKIYTDQSTPPPGTYLDSVVLDVGF</sequence>
<dbReference type="Pfam" id="PF05229">
    <property type="entry name" value="SCPU"/>
    <property type="match status" value="2"/>
</dbReference>
<dbReference type="InterPro" id="IPR007893">
    <property type="entry name" value="Spore_coat_U/FanG"/>
</dbReference>
<comment type="caution">
    <text evidence="2">The sequence shown here is derived from an EMBL/GenBank/DDBJ whole genome shotgun (WGS) entry which is preliminary data.</text>
</comment>
<organism evidence="2 3">
    <name type="scientific">Pseudomonas frederiksbergensis</name>
    <dbReference type="NCBI Taxonomy" id="104087"/>
    <lineage>
        <taxon>Bacteria</taxon>
        <taxon>Pseudomonadati</taxon>
        <taxon>Pseudomonadota</taxon>
        <taxon>Gammaproteobacteria</taxon>
        <taxon>Pseudomonadales</taxon>
        <taxon>Pseudomonadaceae</taxon>
        <taxon>Pseudomonas</taxon>
    </lineage>
</organism>
<dbReference type="EMBL" id="PUIN01000011">
    <property type="protein sequence ID" value="PQP01675.1"/>
    <property type="molecule type" value="Genomic_DNA"/>
</dbReference>
<dbReference type="PANTHER" id="PTHR37089:SF1">
    <property type="entry name" value="MEMBRANE PROTEIN"/>
    <property type="match status" value="1"/>
</dbReference>